<dbReference type="EMBL" id="JBCNJP010000012">
    <property type="protein sequence ID" value="KAK9070028.1"/>
    <property type="molecule type" value="Genomic_DNA"/>
</dbReference>
<comment type="caution">
    <text evidence="2">The sequence shown here is derived from an EMBL/GenBank/DDBJ whole genome shotgun (WGS) entry which is preliminary data.</text>
</comment>
<protein>
    <submittedName>
        <fullName evidence="2">Uncharacterized protein</fullName>
    </submittedName>
</protein>
<dbReference type="Gene3D" id="2.40.160.200">
    <property type="entry name" value="LURP1-related"/>
    <property type="match status" value="1"/>
</dbReference>
<dbReference type="PANTHER" id="PTHR31087:SF22">
    <property type="entry name" value="PROTEIN LURP-ONE-RELATED 8"/>
    <property type="match status" value="1"/>
</dbReference>
<name>A0AAP0DF87_9ASTR</name>
<comment type="similarity">
    <text evidence="1">Belongs to the LOR family.</text>
</comment>
<dbReference type="Pfam" id="PF04525">
    <property type="entry name" value="LOR"/>
    <property type="match status" value="1"/>
</dbReference>
<keyword evidence="3" id="KW-1185">Reference proteome</keyword>
<gene>
    <name evidence="2" type="ORF">SSX86_010427</name>
</gene>
<accession>A0AAP0DF87</accession>
<dbReference type="Proteomes" id="UP001408789">
    <property type="component" value="Unassembled WGS sequence"/>
</dbReference>
<evidence type="ECO:0000256" key="1">
    <source>
        <dbReference type="ARBA" id="ARBA00005437"/>
    </source>
</evidence>
<dbReference type="InterPro" id="IPR038595">
    <property type="entry name" value="LOR_sf"/>
</dbReference>
<dbReference type="InterPro" id="IPR025659">
    <property type="entry name" value="Tubby-like_C"/>
</dbReference>
<evidence type="ECO:0000313" key="2">
    <source>
        <dbReference type="EMBL" id="KAK9070028.1"/>
    </source>
</evidence>
<dbReference type="PANTHER" id="PTHR31087">
    <property type="match status" value="1"/>
</dbReference>
<dbReference type="SUPFAM" id="SSF54518">
    <property type="entry name" value="Tubby C-terminal domain-like"/>
    <property type="match status" value="1"/>
</dbReference>
<sequence length="217" mass="23999">MTKVYPKSVISPLVSSDKQRFSGESTTTSGRNPNPVVLTVWKKSLLFSCDGFTVYDTNGNLVFRVDNYAAGNKAEVVLMDASGHSLVTIRRKRPSLTECWTVYDGETAVNPRFSVTKHVSFRNGKSLAHVMSTTGSSKKRVAYEIEGCYAQRCCVVYDDKRRRVAEIQRKEAAVGGVAFGGDVFRLVVQPEIDSTVAMALVVILDQMFGGSSRRFYT</sequence>
<evidence type="ECO:0000313" key="3">
    <source>
        <dbReference type="Proteomes" id="UP001408789"/>
    </source>
</evidence>
<organism evidence="2 3">
    <name type="scientific">Deinandra increscens subsp. villosa</name>
    <dbReference type="NCBI Taxonomy" id="3103831"/>
    <lineage>
        <taxon>Eukaryota</taxon>
        <taxon>Viridiplantae</taxon>
        <taxon>Streptophyta</taxon>
        <taxon>Embryophyta</taxon>
        <taxon>Tracheophyta</taxon>
        <taxon>Spermatophyta</taxon>
        <taxon>Magnoliopsida</taxon>
        <taxon>eudicotyledons</taxon>
        <taxon>Gunneridae</taxon>
        <taxon>Pentapetalae</taxon>
        <taxon>asterids</taxon>
        <taxon>campanulids</taxon>
        <taxon>Asterales</taxon>
        <taxon>Asteraceae</taxon>
        <taxon>Asteroideae</taxon>
        <taxon>Heliantheae alliance</taxon>
        <taxon>Madieae</taxon>
        <taxon>Madiinae</taxon>
        <taxon>Deinandra</taxon>
    </lineage>
</organism>
<dbReference type="AlphaFoldDB" id="A0AAP0DF87"/>
<dbReference type="InterPro" id="IPR007612">
    <property type="entry name" value="LOR"/>
</dbReference>
<proteinExistence type="inferred from homology"/>
<reference evidence="2 3" key="1">
    <citation type="submission" date="2024-04" db="EMBL/GenBank/DDBJ databases">
        <title>The reference genome of an endangered Asteraceae, Deinandra increscens subsp. villosa, native to the Central Coast of California.</title>
        <authorList>
            <person name="Guilliams M."/>
            <person name="Hasenstab-Lehman K."/>
            <person name="Meyer R."/>
            <person name="Mcevoy S."/>
        </authorList>
    </citation>
    <scope>NUCLEOTIDE SEQUENCE [LARGE SCALE GENOMIC DNA]</scope>
    <source>
        <tissue evidence="2">Leaf</tissue>
    </source>
</reference>